<proteinExistence type="predicted"/>
<feature type="DNA-binding region" description="H-T-H motif" evidence="4">
    <location>
        <begin position="37"/>
        <end position="56"/>
    </location>
</feature>
<dbReference type="SUPFAM" id="SSF48498">
    <property type="entry name" value="Tetracyclin repressor-like, C-terminal domain"/>
    <property type="match status" value="1"/>
</dbReference>
<evidence type="ECO:0000313" key="7">
    <source>
        <dbReference type="Proteomes" id="UP000007076"/>
    </source>
</evidence>
<dbReference type="SUPFAM" id="SSF46689">
    <property type="entry name" value="Homeodomain-like"/>
    <property type="match status" value="1"/>
</dbReference>
<feature type="domain" description="HTH tetR-type" evidence="5">
    <location>
        <begin position="14"/>
        <end position="74"/>
    </location>
</feature>
<accession>E4N5Y3</accession>
<gene>
    <name evidence="6" type="ordered locus">KSE_07750</name>
</gene>
<protein>
    <submittedName>
        <fullName evidence="6">Putative TetR family transcriptional regulator</fullName>
    </submittedName>
</protein>
<dbReference type="Pfam" id="PF21351">
    <property type="entry name" value="TetR_C_41"/>
    <property type="match status" value="1"/>
</dbReference>
<dbReference type="GO" id="GO:0045892">
    <property type="term" value="P:negative regulation of DNA-templated transcription"/>
    <property type="evidence" value="ECO:0007669"/>
    <property type="project" value="UniProtKB-ARBA"/>
</dbReference>
<dbReference type="InterPro" id="IPR050109">
    <property type="entry name" value="HTH-type_TetR-like_transc_reg"/>
</dbReference>
<dbReference type="PANTHER" id="PTHR30055:SF234">
    <property type="entry name" value="HTH-TYPE TRANSCRIPTIONAL REGULATOR BETI"/>
    <property type="match status" value="1"/>
</dbReference>
<dbReference type="EMBL" id="AP010968">
    <property type="protein sequence ID" value="BAJ26614.1"/>
    <property type="molecule type" value="Genomic_DNA"/>
</dbReference>
<organism evidence="6 7">
    <name type="scientific">Kitasatospora setae (strain ATCC 33774 / DSM 43861 / JCM 3304 / KCC A-0304 / NBRC 14216 / KM-6054)</name>
    <name type="common">Streptomyces setae</name>
    <dbReference type="NCBI Taxonomy" id="452652"/>
    <lineage>
        <taxon>Bacteria</taxon>
        <taxon>Bacillati</taxon>
        <taxon>Actinomycetota</taxon>
        <taxon>Actinomycetes</taxon>
        <taxon>Kitasatosporales</taxon>
        <taxon>Streptomycetaceae</taxon>
        <taxon>Kitasatospora</taxon>
    </lineage>
</organism>
<dbReference type="PROSITE" id="PS50977">
    <property type="entry name" value="HTH_TETR_2"/>
    <property type="match status" value="1"/>
</dbReference>
<dbReference type="PRINTS" id="PR00455">
    <property type="entry name" value="HTHTETR"/>
</dbReference>
<dbReference type="GO" id="GO:0003700">
    <property type="term" value="F:DNA-binding transcription factor activity"/>
    <property type="evidence" value="ECO:0007669"/>
    <property type="project" value="TreeGrafter"/>
</dbReference>
<dbReference type="AlphaFoldDB" id="E4N5Y3"/>
<dbReference type="KEGG" id="ksk:KSE_07750"/>
<dbReference type="PATRIC" id="fig|452652.3.peg.761"/>
<dbReference type="Gene3D" id="1.10.357.10">
    <property type="entry name" value="Tetracycline Repressor, domain 2"/>
    <property type="match status" value="1"/>
</dbReference>
<dbReference type="PANTHER" id="PTHR30055">
    <property type="entry name" value="HTH-TYPE TRANSCRIPTIONAL REGULATOR RUTR"/>
    <property type="match status" value="1"/>
</dbReference>
<dbReference type="InterPro" id="IPR023772">
    <property type="entry name" value="DNA-bd_HTH_TetR-type_CS"/>
</dbReference>
<dbReference type="PROSITE" id="PS01081">
    <property type="entry name" value="HTH_TETR_1"/>
    <property type="match status" value="1"/>
</dbReference>
<reference evidence="6 7" key="1">
    <citation type="journal article" date="2010" name="DNA Res.">
        <title>Genome sequence of Kitasatospora setae NBRC 14216T: an evolutionary snapshot of the family Streptomycetaceae.</title>
        <authorList>
            <person name="Ichikawa N."/>
            <person name="Oguchi A."/>
            <person name="Ikeda H."/>
            <person name="Ishikawa J."/>
            <person name="Kitani S."/>
            <person name="Watanabe Y."/>
            <person name="Nakamura S."/>
            <person name="Katano Y."/>
            <person name="Kishi E."/>
            <person name="Sasagawa M."/>
            <person name="Ankai A."/>
            <person name="Fukui S."/>
            <person name="Hashimoto Y."/>
            <person name="Kamata S."/>
            <person name="Otoguro M."/>
            <person name="Tanikawa S."/>
            <person name="Nihira T."/>
            <person name="Horinouchi S."/>
            <person name="Ohnishi Y."/>
            <person name="Hayakawa M."/>
            <person name="Kuzuyama T."/>
            <person name="Arisawa A."/>
            <person name="Nomoto F."/>
            <person name="Miura H."/>
            <person name="Takahashi Y."/>
            <person name="Fujita N."/>
        </authorList>
    </citation>
    <scope>NUCLEOTIDE SEQUENCE [LARGE SCALE GENOMIC DNA]</scope>
    <source>
        <strain evidence="7">ATCC 33774 / DSM 43861 / JCM 3304 / KCC A-0304 / NBRC 14216 / KM-6054</strain>
    </source>
</reference>
<keyword evidence="7" id="KW-1185">Reference proteome</keyword>
<evidence type="ECO:0000313" key="6">
    <source>
        <dbReference type="EMBL" id="BAJ26614.1"/>
    </source>
</evidence>
<keyword evidence="3" id="KW-0804">Transcription</keyword>
<name>E4N5Y3_KITSK</name>
<dbReference type="GO" id="GO:0000976">
    <property type="term" value="F:transcription cis-regulatory region binding"/>
    <property type="evidence" value="ECO:0007669"/>
    <property type="project" value="TreeGrafter"/>
</dbReference>
<dbReference type="InterPro" id="IPR049484">
    <property type="entry name" value="Rv0078-like_C"/>
</dbReference>
<keyword evidence="2 4" id="KW-0238">DNA-binding</keyword>
<dbReference type="RefSeq" id="WP_014133933.1">
    <property type="nucleotide sequence ID" value="NC_016109.1"/>
</dbReference>
<evidence type="ECO:0000256" key="3">
    <source>
        <dbReference type="ARBA" id="ARBA00023163"/>
    </source>
</evidence>
<sequence length="202" mass="21713">MTPPGRRTQQQRSEATTADLLSAARHLFAADGYATTSLDAVCERAGVSRGALYHHFRNKEALFLAVYEREQRALAAAIAEEFGRHLDPWEGLIAGCRVFLVRAHEPAVQRITIIDAPSALGWDAVRAVREDCRHMMRIGVSRAVRAGSIADRQVEALASLLHGALCEGAVAVACAPDPAATLEAVLAELVRLLDALAATPRA</sequence>
<dbReference type="eggNOG" id="COG1309">
    <property type="taxonomic scope" value="Bacteria"/>
</dbReference>
<evidence type="ECO:0000256" key="4">
    <source>
        <dbReference type="PROSITE-ProRule" id="PRU00335"/>
    </source>
</evidence>
<dbReference type="InterPro" id="IPR001647">
    <property type="entry name" value="HTH_TetR"/>
</dbReference>
<evidence type="ECO:0000256" key="2">
    <source>
        <dbReference type="ARBA" id="ARBA00023125"/>
    </source>
</evidence>
<dbReference type="HOGENOM" id="CLU_069356_24_2_11"/>
<keyword evidence="1" id="KW-0805">Transcription regulation</keyword>
<dbReference type="InterPro" id="IPR009057">
    <property type="entry name" value="Homeodomain-like_sf"/>
</dbReference>
<evidence type="ECO:0000259" key="5">
    <source>
        <dbReference type="PROSITE" id="PS50977"/>
    </source>
</evidence>
<dbReference type="FunFam" id="1.10.10.60:FF:000141">
    <property type="entry name" value="TetR family transcriptional regulator"/>
    <property type="match status" value="1"/>
</dbReference>
<dbReference type="Proteomes" id="UP000007076">
    <property type="component" value="Chromosome"/>
</dbReference>
<dbReference type="Pfam" id="PF00440">
    <property type="entry name" value="TetR_N"/>
    <property type="match status" value="1"/>
</dbReference>
<evidence type="ECO:0000256" key="1">
    <source>
        <dbReference type="ARBA" id="ARBA00023015"/>
    </source>
</evidence>
<dbReference type="InterPro" id="IPR036271">
    <property type="entry name" value="Tet_transcr_reg_TetR-rel_C_sf"/>
</dbReference>